<keyword evidence="6" id="KW-0732">Signal</keyword>
<dbReference type="InterPro" id="IPR011662">
    <property type="entry name" value="Secretin/TonB_short_N"/>
</dbReference>
<protein>
    <submittedName>
        <fullName evidence="15">Iron complex outermembrane recepter protein</fullName>
    </submittedName>
</protein>
<dbReference type="SUPFAM" id="SSF56935">
    <property type="entry name" value="Porins"/>
    <property type="match status" value="1"/>
</dbReference>
<keyword evidence="3 12" id="KW-1134">Transmembrane beta strand</keyword>
<dbReference type="Pfam" id="PF00593">
    <property type="entry name" value="TonB_dep_Rec_b-barrel"/>
    <property type="match status" value="1"/>
</dbReference>
<reference evidence="16" key="1">
    <citation type="submission" date="2016-10" db="EMBL/GenBank/DDBJ databases">
        <authorList>
            <person name="Varghese N."/>
            <person name="Submissions S."/>
        </authorList>
    </citation>
    <scope>NUCLEOTIDE SEQUENCE [LARGE SCALE GENOMIC DNA]</scope>
    <source>
        <strain evidence="16">BL47</strain>
    </source>
</reference>
<evidence type="ECO:0000256" key="2">
    <source>
        <dbReference type="ARBA" id="ARBA00022448"/>
    </source>
</evidence>
<evidence type="ECO:0000256" key="1">
    <source>
        <dbReference type="ARBA" id="ARBA00004571"/>
    </source>
</evidence>
<dbReference type="Pfam" id="PF07715">
    <property type="entry name" value="Plug"/>
    <property type="match status" value="1"/>
</dbReference>
<dbReference type="InterPro" id="IPR037066">
    <property type="entry name" value="Plug_dom_sf"/>
</dbReference>
<dbReference type="InterPro" id="IPR012910">
    <property type="entry name" value="Plug_dom"/>
</dbReference>
<evidence type="ECO:0000256" key="9">
    <source>
        <dbReference type="ARBA" id="ARBA00023077"/>
    </source>
</evidence>
<sequence>MTKTLALARGCGEERRFRARGRGPLLAILLSTAASVLPPLASPAYAQSQIAFDIPAGDLGSALAQIGRASGQAISFPAELTRGRTTGPIVGQMSVGEAVARALAGTGLTAVAGSHGSLIIRRAQAAAPAAPAPGGDTLAAIDVADLVGGTGDHGFVAGNTSTSDRLNIPLKENPRSVVGVTKDVIRTQGLTSILDAARNVSNVTVSNGAGQGQGIASYSVRGFDVQNVMIGGRIGPRGINVPIEDVERVDVIKGPTTDLTGVSLPGGGINIIPKVPSAEPIREAAIYLGSRFYRTLAFDLGGPVEGTENLTYRINVSGNTADTAPGGDRSPHDGLISPKVRWDDGETTVTAGVRYADQIVGLSPITVGNYAFNWRPIRVSRERPIGTADAGASFRSLNPYLDFERKLGSVDTDGFGTFDFAVRNRSAYFSNNYTSVGYIFGPSMAAPTVVSPIGNYISVTERKLVTQSDVILTHTLNDYKNTMRFGVDYTTDFMSYLNRLTYPRLRFDARMPPAALPLPSRDGYHAKTYKNFDDIGLAFQDKIDLFDRLHILGSVRQDFYEGRTTYTLTKMVDKADQPALTYNGGAVYDITKWMSVYGTMGTGFTPNQGVLANGQSAPPQFINLSEYGLKFNLLDERLIVTASRFENQYSNVLIYDRSKGGNVLGPGSSSHGLELDVQGQLTDNISLIASVGHTQIRAQGAKPGEVFPGVPPYKGTLFAVYTFTKGPFQGFQFGAGTEAVTWTYSSFGPKLGNSRIPGYATVDAMVGYARENITVSLNVKNLFDHYYYAPTQVPQFIPVGQGRQIMAQARIKF</sequence>
<keyword evidence="7" id="KW-0408">Iron</keyword>
<dbReference type="InterPro" id="IPR036942">
    <property type="entry name" value="Beta-barrel_TonB_sf"/>
</dbReference>
<dbReference type="PANTHER" id="PTHR32552:SF68">
    <property type="entry name" value="FERRICHROME OUTER MEMBRANE TRANSPORTER_PHAGE RECEPTOR"/>
    <property type="match status" value="1"/>
</dbReference>
<dbReference type="Gene3D" id="2.170.130.10">
    <property type="entry name" value="TonB-dependent receptor, plug domain"/>
    <property type="match status" value="1"/>
</dbReference>
<organism evidence="15 16">
    <name type="scientific">Methylobacterium phyllostachyos</name>
    <dbReference type="NCBI Taxonomy" id="582672"/>
    <lineage>
        <taxon>Bacteria</taxon>
        <taxon>Pseudomonadati</taxon>
        <taxon>Pseudomonadota</taxon>
        <taxon>Alphaproteobacteria</taxon>
        <taxon>Hyphomicrobiales</taxon>
        <taxon>Methylobacteriaceae</taxon>
        <taxon>Methylobacterium</taxon>
    </lineage>
</organism>
<keyword evidence="2 12" id="KW-0813">Transport</keyword>
<evidence type="ECO:0000259" key="14">
    <source>
        <dbReference type="SMART" id="SM00965"/>
    </source>
</evidence>
<dbReference type="PANTHER" id="PTHR32552">
    <property type="entry name" value="FERRICHROME IRON RECEPTOR-RELATED"/>
    <property type="match status" value="1"/>
</dbReference>
<dbReference type="OrthoDB" id="9760333at2"/>
<comment type="subcellular location">
    <subcellularLocation>
        <location evidence="1 12">Cell outer membrane</location>
        <topology evidence="1 12">Multi-pass membrane protein</topology>
    </subcellularLocation>
</comment>
<keyword evidence="8" id="KW-0406">Ion transport</keyword>
<dbReference type="SMART" id="SM00965">
    <property type="entry name" value="STN"/>
    <property type="match status" value="1"/>
</dbReference>
<dbReference type="RefSeq" id="WP_091722743.1">
    <property type="nucleotide sequence ID" value="NZ_FNHS01000031.1"/>
</dbReference>
<dbReference type="Gene3D" id="2.40.170.20">
    <property type="entry name" value="TonB-dependent receptor, beta-barrel domain"/>
    <property type="match status" value="1"/>
</dbReference>
<evidence type="ECO:0000256" key="10">
    <source>
        <dbReference type="ARBA" id="ARBA00023136"/>
    </source>
</evidence>
<keyword evidence="5 12" id="KW-0812">Transmembrane</keyword>
<gene>
    <name evidence="15" type="ORF">SAMN05216360_1317</name>
</gene>
<dbReference type="CDD" id="cd01347">
    <property type="entry name" value="ligand_gated_channel"/>
    <property type="match status" value="1"/>
</dbReference>
<dbReference type="InterPro" id="IPR000531">
    <property type="entry name" value="Beta-barrel_TonB"/>
</dbReference>
<evidence type="ECO:0000256" key="3">
    <source>
        <dbReference type="ARBA" id="ARBA00022452"/>
    </source>
</evidence>
<evidence type="ECO:0000256" key="5">
    <source>
        <dbReference type="ARBA" id="ARBA00022692"/>
    </source>
</evidence>
<evidence type="ECO:0000256" key="13">
    <source>
        <dbReference type="RuleBase" id="RU003357"/>
    </source>
</evidence>
<dbReference type="EMBL" id="FNHS01000031">
    <property type="protein sequence ID" value="SDO62801.1"/>
    <property type="molecule type" value="Genomic_DNA"/>
</dbReference>
<evidence type="ECO:0000256" key="8">
    <source>
        <dbReference type="ARBA" id="ARBA00023065"/>
    </source>
</evidence>
<evidence type="ECO:0000313" key="16">
    <source>
        <dbReference type="Proteomes" id="UP000198704"/>
    </source>
</evidence>
<evidence type="ECO:0000256" key="11">
    <source>
        <dbReference type="ARBA" id="ARBA00023237"/>
    </source>
</evidence>
<dbReference type="Gene3D" id="3.55.50.30">
    <property type="match status" value="1"/>
</dbReference>
<dbReference type="STRING" id="582672.SAMN05216360_1317"/>
<evidence type="ECO:0000256" key="12">
    <source>
        <dbReference type="PROSITE-ProRule" id="PRU01360"/>
    </source>
</evidence>
<dbReference type="InterPro" id="IPR039426">
    <property type="entry name" value="TonB-dep_rcpt-like"/>
</dbReference>
<evidence type="ECO:0000313" key="15">
    <source>
        <dbReference type="EMBL" id="SDO62801.1"/>
    </source>
</evidence>
<feature type="domain" description="Secretin/TonB short N-terminal" evidence="14">
    <location>
        <begin position="72"/>
        <end position="123"/>
    </location>
</feature>
<dbReference type="GO" id="GO:0015344">
    <property type="term" value="F:siderophore uptake transmembrane transporter activity"/>
    <property type="evidence" value="ECO:0007669"/>
    <property type="project" value="TreeGrafter"/>
</dbReference>
<evidence type="ECO:0000256" key="6">
    <source>
        <dbReference type="ARBA" id="ARBA00022729"/>
    </source>
</evidence>
<accession>A0A1H0L4A1</accession>
<dbReference type="GO" id="GO:0009279">
    <property type="term" value="C:cell outer membrane"/>
    <property type="evidence" value="ECO:0007669"/>
    <property type="project" value="UniProtKB-SubCell"/>
</dbReference>
<keyword evidence="10 12" id="KW-0472">Membrane</keyword>
<keyword evidence="9 13" id="KW-0798">TonB box</keyword>
<dbReference type="AlphaFoldDB" id="A0A1H0L4A1"/>
<keyword evidence="4" id="KW-0410">Iron transport</keyword>
<keyword evidence="11 12" id="KW-0998">Cell outer membrane</keyword>
<evidence type="ECO:0000256" key="7">
    <source>
        <dbReference type="ARBA" id="ARBA00023004"/>
    </source>
</evidence>
<keyword evidence="16" id="KW-1185">Reference proteome</keyword>
<dbReference type="Proteomes" id="UP000198704">
    <property type="component" value="Unassembled WGS sequence"/>
</dbReference>
<dbReference type="PROSITE" id="PS52016">
    <property type="entry name" value="TONB_DEPENDENT_REC_3"/>
    <property type="match status" value="1"/>
</dbReference>
<name>A0A1H0L4A1_9HYPH</name>
<proteinExistence type="inferred from homology"/>
<comment type="similarity">
    <text evidence="12 13">Belongs to the TonB-dependent receptor family.</text>
</comment>
<evidence type="ECO:0000256" key="4">
    <source>
        <dbReference type="ARBA" id="ARBA00022496"/>
    </source>
</evidence>